<gene>
    <name evidence="1" type="ORF">SAMN04487950_0108</name>
</gene>
<name>A0A1I4AUG9_9EURY</name>
<dbReference type="Proteomes" id="UP000199607">
    <property type="component" value="Unassembled WGS sequence"/>
</dbReference>
<sequence>MSYSKADEAKKAGDYEEAASEYAKYALSKLVDNNFAVDGRMRWAVGELLQAMSCDAHVGNTARAQHLFKYARWHLEEVRENTQKGVLVGLTHEWEGDGLLYLGDSEAVQKYQTAQGYYQDLTWHEERWKDEPDFMEFYFAYEEFVKMYGVMDSTELCQTSFPKRIEYKIEFARKHIE</sequence>
<organism evidence="1 2">
    <name type="scientific">Halogranum rubrum</name>
    <dbReference type="NCBI Taxonomy" id="553466"/>
    <lineage>
        <taxon>Archaea</taxon>
        <taxon>Methanobacteriati</taxon>
        <taxon>Methanobacteriota</taxon>
        <taxon>Stenosarchaea group</taxon>
        <taxon>Halobacteria</taxon>
        <taxon>Halobacteriales</taxon>
        <taxon>Haloferacaceae</taxon>
    </lineage>
</organism>
<dbReference type="AlphaFoldDB" id="A0A1I4AUG9"/>
<dbReference type="EMBL" id="FOTC01000001">
    <property type="protein sequence ID" value="SFK59943.1"/>
    <property type="molecule type" value="Genomic_DNA"/>
</dbReference>
<protein>
    <submittedName>
        <fullName evidence="1">Uncharacterized protein</fullName>
    </submittedName>
</protein>
<evidence type="ECO:0000313" key="1">
    <source>
        <dbReference type="EMBL" id="SFK59943.1"/>
    </source>
</evidence>
<keyword evidence="2" id="KW-1185">Reference proteome</keyword>
<evidence type="ECO:0000313" key="2">
    <source>
        <dbReference type="Proteomes" id="UP000199607"/>
    </source>
</evidence>
<dbReference type="RefSeq" id="WP_089864378.1">
    <property type="nucleotide sequence ID" value="NZ_FOTC01000001.1"/>
</dbReference>
<accession>A0A1I4AUG9</accession>
<reference evidence="2" key="1">
    <citation type="submission" date="2016-10" db="EMBL/GenBank/DDBJ databases">
        <authorList>
            <person name="Varghese N."/>
            <person name="Submissions S."/>
        </authorList>
    </citation>
    <scope>NUCLEOTIDE SEQUENCE [LARGE SCALE GENOMIC DNA]</scope>
    <source>
        <strain evidence="2">CGMCC 1.7738</strain>
    </source>
</reference>
<proteinExistence type="predicted"/>